<organism evidence="3 4">
    <name type="scientific">Curtobacterium luteum</name>
    <dbReference type="NCBI Taxonomy" id="33881"/>
    <lineage>
        <taxon>Bacteria</taxon>
        <taxon>Bacillati</taxon>
        <taxon>Actinomycetota</taxon>
        <taxon>Actinomycetes</taxon>
        <taxon>Micrococcales</taxon>
        <taxon>Microbacteriaceae</taxon>
        <taxon>Curtobacterium</taxon>
    </lineage>
</organism>
<keyword evidence="2" id="KW-0812">Transmembrane</keyword>
<reference evidence="3" key="2">
    <citation type="submission" date="2020-09" db="EMBL/GenBank/DDBJ databases">
        <authorList>
            <person name="Sun Q."/>
            <person name="Ohkuma M."/>
        </authorList>
    </citation>
    <scope>NUCLEOTIDE SEQUENCE</scope>
    <source>
        <strain evidence="3">JCM 1480</strain>
    </source>
</reference>
<reference evidence="3" key="1">
    <citation type="journal article" date="2014" name="Int. J. Syst. Evol. Microbiol.">
        <title>Complete genome sequence of Corynebacterium casei LMG S-19264T (=DSM 44701T), isolated from a smear-ripened cheese.</title>
        <authorList>
            <consortium name="US DOE Joint Genome Institute (JGI-PGF)"/>
            <person name="Walter F."/>
            <person name="Albersmeier A."/>
            <person name="Kalinowski J."/>
            <person name="Ruckert C."/>
        </authorList>
    </citation>
    <scope>NUCLEOTIDE SEQUENCE</scope>
    <source>
        <strain evidence="3">JCM 1480</strain>
    </source>
</reference>
<evidence type="ECO:0000313" key="4">
    <source>
        <dbReference type="Proteomes" id="UP000648535"/>
    </source>
</evidence>
<feature type="region of interest" description="Disordered" evidence="1">
    <location>
        <begin position="1"/>
        <end position="21"/>
    </location>
</feature>
<evidence type="ECO:0000256" key="1">
    <source>
        <dbReference type="SAM" id="MobiDB-lite"/>
    </source>
</evidence>
<keyword evidence="2" id="KW-1133">Transmembrane helix</keyword>
<dbReference type="EMBL" id="BMOI01000002">
    <property type="protein sequence ID" value="GGK92302.1"/>
    <property type="molecule type" value="Genomic_DNA"/>
</dbReference>
<feature type="transmembrane region" description="Helical" evidence="2">
    <location>
        <begin position="45"/>
        <end position="64"/>
    </location>
</feature>
<evidence type="ECO:0000313" key="3">
    <source>
        <dbReference type="EMBL" id="GGK92302.1"/>
    </source>
</evidence>
<evidence type="ECO:0008006" key="5">
    <source>
        <dbReference type="Google" id="ProtNLM"/>
    </source>
</evidence>
<accession>A0A8H9G981</accession>
<dbReference type="AlphaFoldDB" id="A0A8H9G981"/>
<dbReference type="Proteomes" id="UP000648535">
    <property type="component" value="Unassembled WGS sequence"/>
</dbReference>
<name>A0A8H9G981_9MICO</name>
<sequence>MSLPDVSSGPDVERAGTGRAAATRRRPFALLGSELGLLFRRRRTWAMLGALALVPILIAIAVRATTGP</sequence>
<comment type="caution">
    <text evidence="3">The sequence shown here is derived from an EMBL/GenBank/DDBJ whole genome shotgun (WGS) entry which is preliminary data.</text>
</comment>
<keyword evidence="2" id="KW-0472">Membrane</keyword>
<proteinExistence type="predicted"/>
<gene>
    <name evidence="3" type="ORF">GCM10009769_08090</name>
</gene>
<protein>
    <recommendedName>
        <fullName evidence="5">ABC transporter permease</fullName>
    </recommendedName>
</protein>
<evidence type="ECO:0000256" key="2">
    <source>
        <dbReference type="SAM" id="Phobius"/>
    </source>
</evidence>